<sequence>MILTPNEGFEGTFADQQEVRDRLAALRSAADLGAEHPGVSFVTLPEAVGKLGGHGVIVRAGLRLIAEKFADYGITDLLSHTRFWVGWKSVVPGDFGGFHRPYQGYRHWQAGAVITMYGDLSGRRPVPAELRALDLIRSYAHDGGGHWSSYRRYVLHPSARVVYRTRYGYNSRDLDGTSYSKADAPTPEESRNTRPARNLGVIMEGGTDLTARQITAQVAEMFGITEAQFSGVDRFAFRDLVGSLDQSDHDAELSALRRRDKAEVLSGTDLYLARMAFYDNLVSAPYAAFLNEVGRDEAMHLHEVLYRAMLTGERGPVSRWLQDHHGRTFAEMFQR</sequence>
<organism evidence="1 2">
    <name type="scientific">Actinomadura napierensis</name>
    <dbReference type="NCBI Taxonomy" id="267854"/>
    <lineage>
        <taxon>Bacteria</taxon>
        <taxon>Bacillati</taxon>
        <taxon>Actinomycetota</taxon>
        <taxon>Actinomycetes</taxon>
        <taxon>Streptosporangiales</taxon>
        <taxon>Thermomonosporaceae</taxon>
        <taxon>Actinomadura</taxon>
    </lineage>
</organism>
<keyword evidence="2" id="KW-1185">Reference proteome</keyword>
<dbReference type="RefSeq" id="WP_344272159.1">
    <property type="nucleotide sequence ID" value="NZ_BAAAMR010000050.1"/>
</dbReference>
<dbReference type="EMBL" id="BAAAMR010000050">
    <property type="protein sequence ID" value="GAA2148720.1"/>
    <property type="molecule type" value="Genomic_DNA"/>
</dbReference>
<reference evidence="1 2" key="1">
    <citation type="journal article" date="2019" name="Int. J. Syst. Evol. Microbiol.">
        <title>The Global Catalogue of Microorganisms (GCM) 10K type strain sequencing project: providing services to taxonomists for standard genome sequencing and annotation.</title>
        <authorList>
            <consortium name="The Broad Institute Genomics Platform"/>
            <consortium name="The Broad Institute Genome Sequencing Center for Infectious Disease"/>
            <person name="Wu L."/>
            <person name="Ma J."/>
        </authorList>
    </citation>
    <scope>NUCLEOTIDE SEQUENCE [LARGE SCALE GENOMIC DNA]</scope>
    <source>
        <strain evidence="1 2">JCM 13850</strain>
    </source>
</reference>
<comment type="caution">
    <text evidence="1">The sequence shown here is derived from an EMBL/GenBank/DDBJ whole genome shotgun (WGS) entry which is preliminary data.</text>
</comment>
<proteinExistence type="predicted"/>
<evidence type="ECO:0000313" key="1">
    <source>
        <dbReference type="EMBL" id="GAA2148720.1"/>
    </source>
</evidence>
<dbReference type="Proteomes" id="UP001501020">
    <property type="component" value="Unassembled WGS sequence"/>
</dbReference>
<protein>
    <submittedName>
        <fullName evidence="1">Uncharacterized protein</fullName>
    </submittedName>
</protein>
<name>A0ABN2ZW08_9ACTN</name>
<evidence type="ECO:0000313" key="2">
    <source>
        <dbReference type="Proteomes" id="UP001501020"/>
    </source>
</evidence>
<accession>A0ABN2ZW08</accession>
<gene>
    <name evidence="1" type="ORF">GCM10009727_51790</name>
</gene>